<keyword evidence="1" id="KW-0812">Transmembrane</keyword>
<keyword evidence="3" id="KW-1185">Reference proteome</keyword>
<evidence type="ECO:0000313" key="2">
    <source>
        <dbReference type="EMBL" id="GGO03838.1"/>
    </source>
</evidence>
<evidence type="ECO:0000313" key="3">
    <source>
        <dbReference type="Proteomes" id="UP000605784"/>
    </source>
</evidence>
<keyword evidence="1" id="KW-1133">Transmembrane helix</keyword>
<accession>A0A830GT10</accession>
<organism evidence="2 3">
    <name type="scientific">Haloarcula pellucida</name>
    <dbReference type="NCBI Taxonomy" id="1427151"/>
    <lineage>
        <taxon>Archaea</taxon>
        <taxon>Methanobacteriati</taxon>
        <taxon>Methanobacteriota</taxon>
        <taxon>Stenosarchaea group</taxon>
        <taxon>Halobacteria</taxon>
        <taxon>Halobacteriales</taxon>
        <taxon>Haloarculaceae</taxon>
        <taxon>Haloarcula</taxon>
    </lineage>
</organism>
<dbReference type="RefSeq" id="WP_189002136.1">
    <property type="nucleotide sequence ID" value="NZ_BMOU01000008.1"/>
</dbReference>
<gene>
    <name evidence="2" type="ORF">GCM10009030_39940</name>
</gene>
<feature type="transmembrane region" description="Helical" evidence="1">
    <location>
        <begin position="76"/>
        <end position="94"/>
    </location>
</feature>
<keyword evidence="1" id="KW-0472">Membrane</keyword>
<reference evidence="2" key="1">
    <citation type="journal article" date="2014" name="Int. J. Syst. Evol. Microbiol.">
        <title>Complete genome sequence of Corynebacterium casei LMG S-19264T (=DSM 44701T), isolated from a smear-ripened cheese.</title>
        <authorList>
            <consortium name="US DOE Joint Genome Institute (JGI-PGF)"/>
            <person name="Walter F."/>
            <person name="Albersmeier A."/>
            <person name="Kalinowski J."/>
            <person name="Ruckert C."/>
        </authorList>
    </citation>
    <scope>NUCLEOTIDE SEQUENCE</scope>
    <source>
        <strain evidence="2">JCM 17820</strain>
    </source>
</reference>
<protein>
    <submittedName>
        <fullName evidence="2">Uncharacterized protein</fullName>
    </submittedName>
</protein>
<reference evidence="2" key="2">
    <citation type="submission" date="2020-09" db="EMBL/GenBank/DDBJ databases">
        <authorList>
            <person name="Sun Q."/>
            <person name="Ohkuma M."/>
        </authorList>
    </citation>
    <scope>NUCLEOTIDE SEQUENCE</scope>
    <source>
        <strain evidence="2">JCM 17820</strain>
    </source>
</reference>
<comment type="caution">
    <text evidence="2">The sequence shown here is derived from an EMBL/GenBank/DDBJ whole genome shotgun (WGS) entry which is preliminary data.</text>
</comment>
<proteinExistence type="predicted"/>
<dbReference type="AlphaFoldDB" id="A0A830GT10"/>
<evidence type="ECO:0000256" key="1">
    <source>
        <dbReference type="SAM" id="Phobius"/>
    </source>
</evidence>
<sequence length="95" mass="10169">MRAKIPNISEFLDDHEEQHAVPTGAALGFSAVATGRLAELGMALAILSEALERGRDRPPAADTQDLANDVRREPHYFFFGLILGGAVGVAARLVQ</sequence>
<name>A0A830GT10_9EURY</name>
<dbReference type="EMBL" id="BMOU01000008">
    <property type="protein sequence ID" value="GGO03838.1"/>
    <property type="molecule type" value="Genomic_DNA"/>
</dbReference>
<dbReference type="Proteomes" id="UP000605784">
    <property type="component" value="Unassembled WGS sequence"/>
</dbReference>